<keyword evidence="2" id="KW-1133">Transmembrane helix</keyword>
<organism evidence="3 4">
    <name type="scientific">Mycena alexandri</name>
    <dbReference type="NCBI Taxonomy" id="1745969"/>
    <lineage>
        <taxon>Eukaryota</taxon>
        <taxon>Fungi</taxon>
        <taxon>Dikarya</taxon>
        <taxon>Basidiomycota</taxon>
        <taxon>Agaricomycotina</taxon>
        <taxon>Agaricomycetes</taxon>
        <taxon>Agaricomycetidae</taxon>
        <taxon>Agaricales</taxon>
        <taxon>Marasmiineae</taxon>
        <taxon>Mycenaceae</taxon>
        <taxon>Mycena</taxon>
    </lineage>
</organism>
<gene>
    <name evidence="3" type="ORF">C8F04DRAFT_952216</name>
</gene>
<name>A0AAD6T3F7_9AGAR</name>
<keyword evidence="2" id="KW-0812">Transmembrane</keyword>
<feature type="region of interest" description="Disordered" evidence="1">
    <location>
        <begin position="137"/>
        <end position="166"/>
    </location>
</feature>
<evidence type="ECO:0000313" key="3">
    <source>
        <dbReference type="EMBL" id="KAJ7037735.1"/>
    </source>
</evidence>
<evidence type="ECO:0000256" key="2">
    <source>
        <dbReference type="SAM" id="Phobius"/>
    </source>
</evidence>
<accession>A0AAD6T3F7</accession>
<dbReference type="EMBL" id="JARJCM010000035">
    <property type="protein sequence ID" value="KAJ7037735.1"/>
    <property type="molecule type" value="Genomic_DNA"/>
</dbReference>
<proteinExistence type="predicted"/>
<protein>
    <submittedName>
        <fullName evidence="3">Uncharacterized protein</fullName>
    </submittedName>
</protein>
<feature type="compositionally biased region" description="Low complexity" evidence="1">
    <location>
        <begin position="157"/>
        <end position="166"/>
    </location>
</feature>
<reference evidence="3" key="1">
    <citation type="submission" date="2023-03" db="EMBL/GenBank/DDBJ databases">
        <title>Massive genome expansion in bonnet fungi (Mycena s.s.) driven by repeated elements and novel gene families across ecological guilds.</title>
        <authorList>
            <consortium name="Lawrence Berkeley National Laboratory"/>
            <person name="Harder C.B."/>
            <person name="Miyauchi S."/>
            <person name="Viragh M."/>
            <person name="Kuo A."/>
            <person name="Thoen E."/>
            <person name="Andreopoulos B."/>
            <person name="Lu D."/>
            <person name="Skrede I."/>
            <person name="Drula E."/>
            <person name="Henrissat B."/>
            <person name="Morin E."/>
            <person name="Kohler A."/>
            <person name="Barry K."/>
            <person name="LaButti K."/>
            <person name="Morin E."/>
            <person name="Salamov A."/>
            <person name="Lipzen A."/>
            <person name="Mereny Z."/>
            <person name="Hegedus B."/>
            <person name="Baldrian P."/>
            <person name="Stursova M."/>
            <person name="Weitz H."/>
            <person name="Taylor A."/>
            <person name="Grigoriev I.V."/>
            <person name="Nagy L.G."/>
            <person name="Martin F."/>
            <person name="Kauserud H."/>
        </authorList>
    </citation>
    <scope>NUCLEOTIDE SEQUENCE</scope>
    <source>
        <strain evidence="3">CBHHK200</strain>
    </source>
</reference>
<keyword evidence="2" id="KW-0472">Membrane</keyword>
<feature type="transmembrane region" description="Helical" evidence="2">
    <location>
        <begin position="20"/>
        <end position="40"/>
    </location>
</feature>
<dbReference type="AlphaFoldDB" id="A0AAD6T3F7"/>
<dbReference type="Proteomes" id="UP001218188">
    <property type="component" value="Unassembled WGS sequence"/>
</dbReference>
<evidence type="ECO:0000256" key="1">
    <source>
        <dbReference type="SAM" id="MobiDB-lite"/>
    </source>
</evidence>
<sequence>MHGIPIPDTRPFRRNFVSRLLARFPFAMEIIYWLLTYLPYQLIRAISALRINATPEHKALVTKRMPRKSSRSSNTSASRFELRLQRYILGYPPVLMTLRSDVYLAHISIGIAFLACGYTCLPRARYTALRRSTTCSHSLSSPSGGARPRVSCPPPSGSSTSSTPGAPSAWANNRFLAAMPSLHFGTAVPQGSGSALWGRHA</sequence>
<evidence type="ECO:0000313" key="4">
    <source>
        <dbReference type="Proteomes" id="UP001218188"/>
    </source>
</evidence>
<comment type="caution">
    <text evidence="3">The sequence shown here is derived from an EMBL/GenBank/DDBJ whole genome shotgun (WGS) entry which is preliminary data.</text>
</comment>
<feature type="transmembrane region" description="Helical" evidence="2">
    <location>
        <begin position="102"/>
        <end position="121"/>
    </location>
</feature>
<keyword evidence="4" id="KW-1185">Reference proteome</keyword>